<organism evidence="1 2">
    <name type="scientific">Actinoplanes lutulentus</name>
    <dbReference type="NCBI Taxonomy" id="1287878"/>
    <lineage>
        <taxon>Bacteria</taxon>
        <taxon>Bacillati</taxon>
        <taxon>Actinomycetota</taxon>
        <taxon>Actinomycetes</taxon>
        <taxon>Micromonosporales</taxon>
        <taxon>Micromonosporaceae</taxon>
        <taxon>Actinoplanes</taxon>
    </lineage>
</organism>
<dbReference type="Pfam" id="PF14085">
    <property type="entry name" value="DUF4265"/>
    <property type="match status" value="1"/>
</dbReference>
<dbReference type="RefSeq" id="WP_221401694.1">
    <property type="nucleotide sequence ID" value="NZ_JACHWI010000001.1"/>
</dbReference>
<sequence length="188" mass="20732">MALFLGNKTQLSASQPRPGDATLLIMKRSDADDSGGLVKVFFHIRVEDGWPPVGTESMWARPVSTDIVELDNTPFFARGVSCGDHIRVVREDDGTLTAVEVVEWSQRCTVRVVPFSDGPLQGDRQRVLDEFATVGVTGEGIEQFSIVALNIPPTTDLSAVKRLLRDGVERGWWDYEESNIGDDWANAV</sequence>
<dbReference type="Proteomes" id="UP000249341">
    <property type="component" value="Unassembled WGS sequence"/>
</dbReference>
<gene>
    <name evidence="1" type="ORF">B0I29_1304</name>
</gene>
<protein>
    <submittedName>
        <fullName evidence="1">Uncharacterized protein DUF4265</fullName>
    </submittedName>
</protein>
<reference evidence="1 2" key="1">
    <citation type="submission" date="2018-06" db="EMBL/GenBank/DDBJ databases">
        <title>Genomic Encyclopedia of Type Strains, Phase III (KMG-III): the genomes of soil and plant-associated and newly described type strains.</title>
        <authorList>
            <person name="Whitman W."/>
        </authorList>
    </citation>
    <scope>NUCLEOTIDE SEQUENCE [LARGE SCALE GENOMIC DNA]</scope>
    <source>
        <strain evidence="1 2">CGMCC 4.7090</strain>
    </source>
</reference>
<evidence type="ECO:0000313" key="1">
    <source>
        <dbReference type="EMBL" id="RAK25796.1"/>
    </source>
</evidence>
<name>A0A327YWW0_9ACTN</name>
<dbReference type="InterPro" id="IPR025361">
    <property type="entry name" value="DUF4265"/>
</dbReference>
<dbReference type="AlphaFoldDB" id="A0A327YWW0"/>
<evidence type="ECO:0000313" key="2">
    <source>
        <dbReference type="Proteomes" id="UP000249341"/>
    </source>
</evidence>
<keyword evidence="2" id="KW-1185">Reference proteome</keyword>
<comment type="caution">
    <text evidence="1">The sequence shown here is derived from an EMBL/GenBank/DDBJ whole genome shotgun (WGS) entry which is preliminary data.</text>
</comment>
<proteinExistence type="predicted"/>
<accession>A0A327YWW0</accession>
<dbReference type="EMBL" id="QLMJ01000030">
    <property type="protein sequence ID" value="RAK25796.1"/>
    <property type="molecule type" value="Genomic_DNA"/>
</dbReference>